<reference evidence="1 2" key="1">
    <citation type="submission" date="2022-05" db="EMBL/GenBank/DDBJ databases">
        <authorList>
            <consortium name="Genoscope - CEA"/>
            <person name="William W."/>
        </authorList>
    </citation>
    <scope>NUCLEOTIDE SEQUENCE [LARGE SCALE GENOMIC DNA]</scope>
</reference>
<keyword evidence="2" id="KW-1185">Reference proteome</keyword>
<feature type="non-terminal residue" evidence="1">
    <location>
        <position position="191"/>
    </location>
</feature>
<comment type="caution">
    <text evidence="1">The sequence shown here is derived from an EMBL/GenBank/DDBJ whole genome shotgun (WGS) entry which is preliminary data.</text>
</comment>
<accession>A0ABN8MN29</accession>
<evidence type="ECO:0008006" key="3">
    <source>
        <dbReference type="Google" id="ProtNLM"/>
    </source>
</evidence>
<evidence type="ECO:0000313" key="1">
    <source>
        <dbReference type="EMBL" id="CAH3029661.1"/>
    </source>
</evidence>
<dbReference type="InterPro" id="IPR043502">
    <property type="entry name" value="DNA/RNA_pol_sf"/>
</dbReference>
<organism evidence="1 2">
    <name type="scientific">Porites evermanni</name>
    <dbReference type="NCBI Taxonomy" id="104178"/>
    <lineage>
        <taxon>Eukaryota</taxon>
        <taxon>Metazoa</taxon>
        <taxon>Cnidaria</taxon>
        <taxon>Anthozoa</taxon>
        <taxon>Hexacorallia</taxon>
        <taxon>Scleractinia</taxon>
        <taxon>Fungiina</taxon>
        <taxon>Poritidae</taxon>
        <taxon>Porites</taxon>
    </lineage>
</organism>
<proteinExistence type="predicted"/>
<gene>
    <name evidence="1" type="ORF">PEVE_00036528</name>
</gene>
<dbReference type="Proteomes" id="UP001159427">
    <property type="component" value="Unassembled WGS sequence"/>
</dbReference>
<dbReference type="PANTHER" id="PTHR31511">
    <property type="entry name" value="PROTEIN CBG23764"/>
    <property type="match status" value="1"/>
</dbReference>
<protein>
    <recommendedName>
        <fullName evidence="3">DNA-directed DNA polymerase</fullName>
    </recommendedName>
</protein>
<sequence length="191" mass="22738">MKEYNKEKPSRYIMYLDANNLYGYAMSQYLPTGGFKWLTEKQIDKIMKKTILPDNKKGYILEVDLEYPEELHELHNDYPLAAEKMKRYHNKAKLYNNKAKLLFIDTESLCYEVETQDIYEELWQDRNLYDNSDYPKDSKFFDSTNKKVKDEAAGMPIVEFIGLRSKMYSYVKDNGKNEKAAKVVRKYVIKK</sequence>
<dbReference type="PANTHER" id="PTHR31511:SF12">
    <property type="entry name" value="RHO TERMINATION FACTOR N-TERMINAL DOMAIN-CONTAINING PROTEIN"/>
    <property type="match status" value="1"/>
</dbReference>
<dbReference type="SUPFAM" id="SSF56672">
    <property type="entry name" value="DNA/RNA polymerases"/>
    <property type="match status" value="1"/>
</dbReference>
<dbReference type="EMBL" id="CALNXI010000585">
    <property type="protein sequence ID" value="CAH3029661.1"/>
    <property type="molecule type" value="Genomic_DNA"/>
</dbReference>
<evidence type="ECO:0000313" key="2">
    <source>
        <dbReference type="Proteomes" id="UP001159427"/>
    </source>
</evidence>
<name>A0ABN8MN29_9CNID</name>